<keyword evidence="5 7" id="KW-1133">Transmembrane helix</keyword>
<sequence>MTETLASSSERKRTTRPWDRGRPLDHGPKSSRSARWIALFLAPTLILFTLYTVWPSLSSIYYSMLEWRGLGQTRGFTGLENFARLLSDDLFWKSLGITLLIIVVTVPIRVGASLVLAIMLNNPRLPFAGLLRTAFFVPVVATTAIIGILMGFVLDPSSGPVNAALELVGLGPIDFLGSSDTALGSVMGVHVWKWMGVTLIYWLAALQTVPRELLDAAEVDGAGAWQRLRHVTLPLLAPFAVIITLLTVVETMQIFDLVVTMTGGGPFFSTMVTEVYIYDTAFGDGRPDLGYASAIGVAFGVITVLLIGSLTALMTLARRRQERRR</sequence>
<dbReference type="InterPro" id="IPR051393">
    <property type="entry name" value="ABC_transporter_permease"/>
</dbReference>
<dbReference type="GO" id="GO:0005886">
    <property type="term" value="C:plasma membrane"/>
    <property type="evidence" value="ECO:0007669"/>
    <property type="project" value="UniProtKB-SubCell"/>
</dbReference>
<name>A0A2A3YFL1_9MICO</name>
<dbReference type="RefSeq" id="WP_096197826.1">
    <property type="nucleotide sequence ID" value="NZ_NRGR01000033.1"/>
</dbReference>
<dbReference type="InterPro" id="IPR000515">
    <property type="entry name" value="MetI-like"/>
</dbReference>
<keyword evidence="2 7" id="KW-0813">Transport</keyword>
<feature type="transmembrane region" description="Helical" evidence="7">
    <location>
        <begin position="291"/>
        <end position="317"/>
    </location>
</feature>
<dbReference type="PROSITE" id="PS50928">
    <property type="entry name" value="ABC_TM1"/>
    <property type="match status" value="1"/>
</dbReference>
<feature type="compositionally biased region" description="Basic and acidic residues" evidence="8">
    <location>
        <begin position="9"/>
        <end position="28"/>
    </location>
</feature>
<dbReference type="Proteomes" id="UP000218598">
    <property type="component" value="Unassembled WGS sequence"/>
</dbReference>
<dbReference type="SUPFAM" id="SSF161098">
    <property type="entry name" value="MetI-like"/>
    <property type="match status" value="1"/>
</dbReference>
<dbReference type="Pfam" id="PF00528">
    <property type="entry name" value="BPD_transp_1"/>
    <property type="match status" value="1"/>
</dbReference>
<evidence type="ECO:0000256" key="5">
    <source>
        <dbReference type="ARBA" id="ARBA00022989"/>
    </source>
</evidence>
<evidence type="ECO:0000256" key="6">
    <source>
        <dbReference type="ARBA" id="ARBA00023136"/>
    </source>
</evidence>
<comment type="similarity">
    <text evidence="7">Belongs to the binding-protein-dependent transport system permease family.</text>
</comment>
<evidence type="ECO:0000313" key="11">
    <source>
        <dbReference type="Proteomes" id="UP000218598"/>
    </source>
</evidence>
<feature type="transmembrane region" description="Helical" evidence="7">
    <location>
        <begin position="182"/>
        <end position="204"/>
    </location>
</feature>
<dbReference type="AlphaFoldDB" id="A0A2A3YFL1"/>
<evidence type="ECO:0000256" key="1">
    <source>
        <dbReference type="ARBA" id="ARBA00004651"/>
    </source>
</evidence>
<keyword evidence="4 7" id="KW-0812">Transmembrane</keyword>
<evidence type="ECO:0000256" key="4">
    <source>
        <dbReference type="ARBA" id="ARBA00022692"/>
    </source>
</evidence>
<keyword evidence="11" id="KW-1185">Reference proteome</keyword>
<evidence type="ECO:0000313" key="10">
    <source>
        <dbReference type="EMBL" id="PCC37885.1"/>
    </source>
</evidence>
<feature type="domain" description="ABC transmembrane type-1" evidence="9">
    <location>
        <begin position="95"/>
        <end position="310"/>
    </location>
</feature>
<dbReference type="EMBL" id="NRGR01000033">
    <property type="protein sequence ID" value="PCC37885.1"/>
    <property type="molecule type" value="Genomic_DNA"/>
</dbReference>
<accession>A0A2A3YFL1</accession>
<dbReference type="InterPro" id="IPR035906">
    <property type="entry name" value="MetI-like_sf"/>
</dbReference>
<feature type="transmembrane region" description="Helical" evidence="7">
    <location>
        <begin position="130"/>
        <end position="154"/>
    </location>
</feature>
<keyword evidence="6 7" id="KW-0472">Membrane</keyword>
<keyword evidence="3" id="KW-1003">Cell membrane</keyword>
<comment type="subcellular location">
    <subcellularLocation>
        <location evidence="1 7">Cell membrane</location>
        <topology evidence="1 7">Multi-pass membrane protein</topology>
    </subcellularLocation>
</comment>
<feature type="transmembrane region" description="Helical" evidence="7">
    <location>
        <begin position="235"/>
        <end position="255"/>
    </location>
</feature>
<feature type="region of interest" description="Disordered" evidence="8">
    <location>
        <begin position="1"/>
        <end position="30"/>
    </location>
</feature>
<dbReference type="GO" id="GO:0055085">
    <property type="term" value="P:transmembrane transport"/>
    <property type="evidence" value="ECO:0007669"/>
    <property type="project" value="InterPro"/>
</dbReference>
<dbReference type="PANTHER" id="PTHR30193">
    <property type="entry name" value="ABC TRANSPORTER PERMEASE PROTEIN"/>
    <property type="match status" value="1"/>
</dbReference>
<protein>
    <submittedName>
        <fullName evidence="10">ABC transporter permease</fullName>
    </submittedName>
</protein>
<comment type="caution">
    <text evidence="10">The sequence shown here is derived from an EMBL/GenBank/DDBJ whole genome shotgun (WGS) entry which is preliminary data.</text>
</comment>
<dbReference type="Gene3D" id="1.10.3720.10">
    <property type="entry name" value="MetI-like"/>
    <property type="match status" value="1"/>
</dbReference>
<dbReference type="CDD" id="cd06261">
    <property type="entry name" value="TM_PBP2"/>
    <property type="match status" value="1"/>
</dbReference>
<dbReference type="PANTHER" id="PTHR30193:SF37">
    <property type="entry name" value="INNER MEMBRANE ABC TRANSPORTER PERMEASE PROTEIN YCJO"/>
    <property type="match status" value="1"/>
</dbReference>
<evidence type="ECO:0000256" key="2">
    <source>
        <dbReference type="ARBA" id="ARBA00022448"/>
    </source>
</evidence>
<evidence type="ECO:0000256" key="8">
    <source>
        <dbReference type="SAM" id="MobiDB-lite"/>
    </source>
</evidence>
<organism evidence="10 11">
    <name type="scientific">Brachybacterium alimentarium</name>
    <dbReference type="NCBI Taxonomy" id="47845"/>
    <lineage>
        <taxon>Bacteria</taxon>
        <taxon>Bacillati</taxon>
        <taxon>Actinomycetota</taxon>
        <taxon>Actinomycetes</taxon>
        <taxon>Micrococcales</taxon>
        <taxon>Dermabacteraceae</taxon>
        <taxon>Brachybacterium</taxon>
    </lineage>
</organism>
<evidence type="ECO:0000256" key="7">
    <source>
        <dbReference type="RuleBase" id="RU363032"/>
    </source>
</evidence>
<proteinExistence type="inferred from homology"/>
<feature type="transmembrane region" description="Helical" evidence="7">
    <location>
        <begin position="95"/>
        <end position="118"/>
    </location>
</feature>
<dbReference type="OrthoDB" id="4053402at2"/>
<evidence type="ECO:0000259" key="9">
    <source>
        <dbReference type="PROSITE" id="PS50928"/>
    </source>
</evidence>
<gene>
    <name evidence="10" type="ORF">CIK66_16950</name>
</gene>
<feature type="transmembrane region" description="Helical" evidence="7">
    <location>
        <begin position="36"/>
        <end position="54"/>
    </location>
</feature>
<evidence type="ECO:0000256" key="3">
    <source>
        <dbReference type="ARBA" id="ARBA00022475"/>
    </source>
</evidence>
<reference evidence="10 11" key="1">
    <citation type="journal article" date="2017" name="Elife">
        <title>Extensive horizontal gene transfer in cheese-associated bacteria.</title>
        <authorList>
            <person name="Bonham K.S."/>
            <person name="Wolfe B.E."/>
            <person name="Dutton R.J."/>
        </authorList>
    </citation>
    <scope>NUCLEOTIDE SEQUENCE [LARGE SCALE GENOMIC DNA]</scope>
    <source>
        <strain evidence="10 11">341_9</strain>
    </source>
</reference>